<reference evidence="4 5" key="1">
    <citation type="submission" date="2020-09" db="EMBL/GenBank/DDBJ databases">
        <title>Complete genome sequence of an Arctic sea ice bacterium Marinomonas arctica BSI20414.</title>
        <authorList>
            <person name="Liao L."/>
            <person name="Chen B."/>
        </authorList>
    </citation>
    <scope>NUCLEOTIDE SEQUENCE [LARGE SCALE GENOMIC DNA]</scope>
    <source>
        <strain evidence="4 5">BSI20414</strain>
    </source>
</reference>
<dbReference type="PIRSF" id="PIRSF016184">
    <property type="entry name" value="PhzC_PhzF"/>
    <property type="match status" value="1"/>
</dbReference>
<accession>A0A7H1J8R5</accession>
<feature type="active site" evidence="3">
    <location>
        <position position="47"/>
    </location>
</feature>
<dbReference type="AlphaFoldDB" id="A0A7H1J8R5"/>
<keyword evidence="2" id="KW-0413">Isomerase</keyword>
<dbReference type="Proteomes" id="UP000516370">
    <property type="component" value="Chromosome"/>
</dbReference>
<dbReference type="Pfam" id="PF02567">
    <property type="entry name" value="PhzC-PhzF"/>
    <property type="match status" value="1"/>
</dbReference>
<evidence type="ECO:0000256" key="3">
    <source>
        <dbReference type="PIRSR" id="PIRSR016184-1"/>
    </source>
</evidence>
<dbReference type="OrthoDB" id="9788221at2"/>
<proteinExistence type="inferred from homology"/>
<organism evidence="4 5">
    <name type="scientific">Marinomonas arctica</name>
    <dbReference type="NCBI Taxonomy" id="383750"/>
    <lineage>
        <taxon>Bacteria</taxon>
        <taxon>Pseudomonadati</taxon>
        <taxon>Pseudomonadota</taxon>
        <taxon>Gammaproteobacteria</taxon>
        <taxon>Oceanospirillales</taxon>
        <taxon>Oceanospirillaceae</taxon>
        <taxon>Marinomonas</taxon>
    </lineage>
</organism>
<evidence type="ECO:0000256" key="1">
    <source>
        <dbReference type="ARBA" id="ARBA00008270"/>
    </source>
</evidence>
<dbReference type="PANTHER" id="PTHR13774:SF39">
    <property type="entry name" value="BIOSYNTHESIS PROTEIN, PUTATIVE-RELATED"/>
    <property type="match status" value="1"/>
</dbReference>
<protein>
    <submittedName>
        <fullName evidence="4">PhzF family phenazine biosynthesis protein</fullName>
    </submittedName>
</protein>
<comment type="similarity">
    <text evidence="1">Belongs to the PhzF family.</text>
</comment>
<dbReference type="SUPFAM" id="SSF54506">
    <property type="entry name" value="Diaminopimelate epimerase-like"/>
    <property type="match status" value="1"/>
</dbReference>
<dbReference type="Gene3D" id="3.10.310.10">
    <property type="entry name" value="Diaminopimelate Epimerase, Chain A, domain 1"/>
    <property type="match status" value="2"/>
</dbReference>
<keyword evidence="5" id="KW-1185">Reference proteome</keyword>
<dbReference type="GO" id="GO:0016853">
    <property type="term" value="F:isomerase activity"/>
    <property type="evidence" value="ECO:0007669"/>
    <property type="project" value="UniProtKB-KW"/>
</dbReference>
<name>A0A7H1J8R5_9GAMM</name>
<dbReference type="RefSeq" id="WP_111607899.1">
    <property type="nucleotide sequence ID" value="NZ_BMLJ01000014.1"/>
</dbReference>
<dbReference type="NCBIfam" id="TIGR00654">
    <property type="entry name" value="PhzF_family"/>
    <property type="match status" value="1"/>
</dbReference>
<dbReference type="GO" id="GO:0005737">
    <property type="term" value="C:cytoplasm"/>
    <property type="evidence" value="ECO:0007669"/>
    <property type="project" value="TreeGrafter"/>
</dbReference>
<evidence type="ECO:0000313" key="5">
    <source>
        <dbReference type="Proteomes" id="UP000516370"/>
    </source>
</evidence>
<dbReference type="InterPro" id="IPR003719">
    <property type="entry name" value="Phenazine_PhzF-like"/>
</dbReference>
<dbReference type="PANTHER" id="PTHR13774">
    <property type="entry name" value="PHENAZINE BIOSYNTHESIS PROTEIN"/>
    <property type="match status" value="1"/>
</dbReference>
<evidence type="ECO:0000256" key="2">
    <source>
        <dbReference type="ARBA" id="ARBA00023235"/>
    </source>
</evidence>
<evidence type="ECO:0000313" key="4">
    <source>
        <dbReference type="EMBL" id="QNT06881.1"/>
    </source>
</evidence>
<gene>
    <name evidence="4" type="ORF">IBG28_04355</name>
</gene>
<dbReference type="EMBL" id="CP061081">
    <property type="protein sequence ID" value="QNT06881.1"/>
    <property type="molecule type" value="Genomic_DNA"/>
</dbReference>
<dbReference type="KEGG" id="mard:IBG28_04355"/>
<sequence>MTRVDVYLIQAFSISGQGGNLAGVVLQADMLTDSQKQSIAKQVGVSETAFVSQSDSADFQLSFFTPTVEVDFCGHATLSAFWLLRHLQCIPAGHYKQETKAGILAVEITPNGDVLMNQSLPVWLAEFSAEEIAPMLGVQPALIAQAGLPIQAVSTGLVDIIVPIPFGFLDSLVVDMEAMSHFCQQQHCVGFHVFELNPPESFYTASCRNFAPAVGIPEESATGSSSGALACYLNRHFGYLQAVFEQGRAMNMPSCLLTQLSLEGGVLKQVQVGGEGVFNKRISIYVD</sequence>